<reference evidence="2 3" key="1">
    <citation type="submission" date="2017-08" db="EMBL/GenBank/DDBJ databases">
        <title>Fine stratification of microbial communities through a metagenomic profile of the photic zone.</title>
        <authorList>
            <person name="Haro-Moreno J.M."/>
            <person name="Lopez-Perez M."/>
            <person name="De La Torre J."/>
            <person name="Picazo A."/>
            <person name="Camacho A."/>
            <person name="Rodriguez-Valera F."/>
        </authorList>
    </citation>
    <scope>NUCLEOTIDE SEQUENCE [LARGE SCALE GENOMIC DNA]</scope>
    <source>
        <strain evidence="2">MED-G28</strain>
    </source>
</reference>
<feature type="domain" description="Amidase" evidence="1">
    <location>
        <begin position="48"/>
        <end position="479"/>
    </location>
</feature>
<proteinExistence type="predicted"/>
<dbReference type="PANTHER" id="PTHR42678">
    <property type="entry name" value="AMIDASE"/>
    <property type="match status" value="1"/>
</dbReference>
<keyword evidence="2" id="KW-0808">Transferase</keyword>
<comment type="caution">
    <text evidence="2">The sequence shown here is derived from an EMBL/GenBank/DDBJ whole genome shotgun (WGS) entry which is preliminary data.</text>
</comment>
<evidence type="ECO:0000259" key="1">
    <source>
        <dbReference type="Pfam" id="PF01425"/>
    </source>
</evidence>
<accession>A0A2A5WF62</accession>
<dbReference type="EMBL" id="NTJZ01000002">
    <property type="protein sequence ID" value="PDH35031.1"/>
    <property type="molecule type" value="Genomic_DNA"/>
</dbReference>
<dbReference type="PANTHER" id="PTHR42678:SF5">
    <property type="entry name" value="GLUTAMYL-TRNA(GLN) AMIDOTRANSFERASE SUBUNIT A"/>
    <property type="match status" value="1"/>
</dbReference>
<dbReference type="InterPro" id="IPR023631">
    <property type="entry name" value="Amidase_dom"/>
</dbReference>
<organism evidence="2 3">
    <name type="scientific">OM182 bacterium MED-G28</name>
    <dbReference type="NCBI Taxonomy" id="1986256"/>
    <lineage>
        <taxon>Bacteria</taxon>
        <taxon>Pseudomonadati</taxon>
        <taxon>Pseudomonadota</taxon>
        <taxon>Gammaproteobacteria</taxon>
        <taxon>OMG group</taxon>
        <taxon>OM182 clade</taxon>
    </lineage>
</organism>
<dbReference type="GO" id="GO:0016740">
    <property type="term" value="F:transferase activity"/>
    <property type="evidence" value="ECO:0007669"/>
    <property type="project" value="UniProtKB-KW"/>
</dbReference>
<protein>
    <submittedName>
        <fullName evidence="2">Glutamyl-tRNA amidotransferase</fullName>
    </submittedName>
</protein>
<name>A0A2A5WF62_9GAMM</name>
<dbReference type="InterPro" id="IPR036928">
    <property type="entry name" value="AS_sf"/>
</dbReference>
<dbReference type="Pfam" id="PF01425">
    <property type="entry name" value="Amidase"/>
    <property type="match status" value="1"/>
</dbReference>
<evidence type="ECO:0000313" key="2">
    <source>
        <dbReference type="EMBL" id="PDH35031.1"/>
    </source>
</evidence>
<sequence length="618" mass="67382">MLKKQQILFLVLLLQSVHVYSQSISVVEASISELQTALENGSTTSLQLVDLYLARIEAYDKQGPALNSIIRINPRVRDHAVELDNERAQTGARSSLHGIPVLIKDNYNTIDMPTTNGSVALANFFPSYNATQVDLLLDAGAIIIAKTNLHEYARGITSIASLVGQTRNPYDIRRVPGGSSGGTAAAVAASFGAIGMGSDTCGSIRIPSAFNNLIGLRPSKGISSIYGIMPLSHTQDTGGPLARTVEDLALVLDLTIGYDPNDAATELMREQTPPRFLESLNSVDLEGLRFGKIKSYFEAANSSTRSVIEEALEWYAAEGVEIIEVELLEQGELINSSGVIQHEFEIDFNRYLAANGSEEIANVNDVVEYGLLHEALANQMKSSVEEEFDEDAYEKSIEARSMIRASIEDLFELNSLDVLVYPTITQSPALIGDPQTGSSCQLSAHSGLPALSMPVGFASNDLPVGMEILGKHFQDVELLAIAKHYEESNSPRQIPSVTPELINGEAPSVESRRLTFSQNSISLQLDTEFSIQTNLFSFRVTQNPDNDAEVFAVTLIIDTEEGIDLNEPIVLNLMGPNIKQASGEYFMSEEFREAYNQNRLFLKVFADSTSVTGSTQQL</sequence>
<dbReference type="Proteomes" id="UP000219329">
    <property type="component" value="Unassembled WGS sequence"/>
</dbReference>
<dbReference type="Gene3D" id="3.90.1300.10">
    <property type="entry name" value="Amidase signature (AS) domain"/>
    <property type="match status" value="1"/>
</dbReference>
<dbReference type="SUPFAM" id="SSF75304">
    <property type="entry name" value="Amidase signature (AS) enzymes"/>
    <property type="match status" value="1"/>
</dbReference>
<evidence type="ECO:0000313" key="3">
    <source>
        <dbReference type="Proteomes" id="UP000219329"/>
    </source>
</evidence>
<dbReference type="AlphaFoldDB" id="A0A2A5WF62"/>
<gene>
    <name evidence="2" type="ORF">CNF02_03105</name>
</gene>